<dbReference type="EMBL" id="FXXQ01000003">
    <property type="protein sequence ID" value="SMX23173.1"/>
    <property type="molecule type" value="Genomic_DNA"/>
</dbReference>
<name>A0A238IYS3_9RHOB</name>
<evidence type="ECO:0000313" key="3">
    <source>
        <dbReference type="Proteomes" id="UP000201838"/>
    </source>
</evidence>
<feature type="transmembrane region" description="Helical" evidence="1">
    <location>
        <begin position="12"/>
        <end position="38"/>
    </location>
</feature>
<keyword evidence="1" id="KW-1133">Transmembrane helix</keyword>
<dbReference type="RefSeq" id="WP_093973161.1">
    <property type="nucleotide sequence ID" value="NZ_FXXQ01000003.1"/>
</dbReference>
<evidence type="ECO:0000313" key="2">
    <source>
        <dbReference type="EMBL" id="SMX23173.1"/>
    </source>
</evidence>
<dbReference type="Proteomes" id="UP000201838">
    <property type="component" value="Unassembled WGS sequence"/>
</dbReference>
<keyword evidence="3" id="KW-1185">Reference proteome</keyword>
<dbReference type="AlphaFoldDB" id="A0A238IYS3"/>
<reference evidence="2 3" key="1">
    <citation type="submission" date="2017-05" db="EMBL/GenBank/DDBJ databases">
        <authorList>
            <person name="Song R."/>
            <person name="Chenine A.L."/>
            <person name="Ruprecht R.M."/>
        </authorList>
    </citation>
    <scope>NUCLEOTIDE SEQUENCE [LARGE SCALE GENOMIC DNA]</scope>
    <source>
        <strain evidence="2 3">CECT 8489</strain>
    </source>
</reference>
<organism evidence="2 3">
    <name type="scientific">Boseongicola aestuarii</name>
    <dbReference type="NCBI Taxonomy" id="1470561"/>
    <lineage>
        <taxon>Bacteria</taxon>
        <taxon>Pseudomonadati</taxon>
        <taxon>Pseudomonadota</taxon>
        <taxon>Alphaproteobacteria</taxon>
        <taxon>Rhodobacterales</taxon>
        <taxon>Paracoccaceae</taxon>
        <taxon>Boseongicola</taxon>
    </lineage>
</organism>
<feature type="transmembrane region" description="Helical" evidence="1">
    <location>
        <begin position="44"/>
        <end position="63"/>
    </location>
</feature>
<proteinExistence type="predicted"/>
<accession>A0A238IYS3</accession>
<protein>
    <submittedName>
        <fullName evidence="2">Uncharacterized protein</fullName>
    </submittedName>
</protein>
<keyword evidence="1" id="KW-0812">Transmembrane</keyword>
<gene>
    <name evidence="2" type="ORF">BOA8489_01277</name>
</gene>
<sequence>MFRRTPKTERPHLIDPVAFFAAPIFGPIVFTLLTFYLFIPVLALAFGAPTYLTFGALFFWLALRNGWDSWPQIAGLGFLSNLSSAPAVAWF</sequence>
<keyword evidence="1" id="KW-0472">Membrane</keyword>
<evidence type="ECO:0000256" key="1">
    <source>
        <dbReference type="SAM" id="Phobius"/>
    </source>
</evidence>